<dbReference type="AlphaFoldDB" id="A0A8K0RTK7"/>
<proteinExistence type="predicted"/>
<comment type="caution">
    <text evidence="3">The sequence shown here is derived from an EMBL/GenBank/DDBJ whole genome shotgun (WGS) entry which is preliminary data.</text>
</comment>
<evidence type="ECO:0000313" key="4">
    <source>
        <dbReference type="Proteomes" id="UP000813427"/>
    </source>
</evidence>
<dbReference type="InterPro" id="IPR024624">
    <property type="entry name" value="Pyridox_Oxase_Alr4036_FMN-bd"/>
</dbReference>
<feature type="domain" description="Pyridoxamine 5'-phosphate oxidase Alr4036 family FMN-binding" evidence="2">
    <location>
        <begin position="75"/>
        <end position="193"/>
    </location>
</feature>
<dbReference type="EMBL" id="JAGPXF010000006">
    <property type="protein sequence ID" value="KAH7238753.1"/>
    <property type="molecule type" value="Genomic_DNA"/>
</dbReference>
<evidence type="ECO:0000256" key="1">
    <source>
        <dbReference type="SAM" id="MobiDB-lite"/>
    </source>
</evidence>
<organism evidence="3 4">
    <name type="scientific">Fusarium tricinctum</name>
    <dbReference type="NCBI Taxonomy" id="61284"/>
    <lineage>
        <taxon>Eukaryota</taxon>
        <taxon>Fungi</taxon>
        <taxon>Dikarya</taxon>
        <taxon>Ascomycota</taxon>
        <taxon>Pezizomycotina</taxon>
        <taxon>Sordariomycetes</taxon>
        <taxon>Hypocreomycetidae</taxon>
        <taxon>Hypocreales</taxon>
        <taxon>Nectriaceae</taxon>
        <taxon>Fusarium</taxon>
        <taxon>Fusarium tricinctum species complex</taxon>
    </lineage>
</organism>
<dbReference type="Gene3D" id="2.30.110.10">
    <property type="entry name" value="Electron Transport, Fmn-binding Protein, Chain A"/>
    <property type="match status" value="1"/>
</dbReference>
<reference evidence="3" key="1">
    <citation type="journal article" date="2021" name="Nat. Commun.">
        <title>Genetic determinants of endophytism in the Arabidopsis root mycobiome.</title>
        <authorList>
            <person name="Mesny F."/>
            <person name="Miyauchi S."/>
            <person name="Thiergart T."/>
            <person name="Pickel B."/>
            <person name="Atanasova L."/>
            <person name="Karlsson M."/>
            <person name="Huettel B."/>
            <person name="Barry K.W."/>
            <person name="Haridas S."/>
            <person name="Chen C."/>
            <person name="Bauer D."/>
            <person name="Andreopoulos W."/>
            <person name="Pangilinan J."/>
            <person name="LaButti K."/>
            <person name="Riley R."/>
            <person name="Lipzen A."/>
            <person name="Clum A."/>
            <person name="Drula E."/>
            <person name="Henrissat B."/>
            <person name="Kohler A."/>
            <person name="Grigoriev I.V."/>
            <person name="Martin F.M."/>
            <person name="Hacquard S."/>
        </authorList>
    </citation>
    <scope>NUCLEOTIDE SEQUENCE</scope>
    <source>
        <strain evidence="3">MPI-SDFR-AT-0068</strain>
    </source>
</reference>
<dbReference type="Pfam" id="PF12766">
    <property type="entry name" value="Pyridox_oxase_2"/>
    <property type="match status" value="1"/>
</dbReference>
<accession>A0A8K0RTK7</accession>
<evidence type="ECO:0000313" key="3">
    <source>
        <dbReference type="EMBL" id="KAH7238753.1"/>
    </source>
</evidence>
<dbReference type="InterPro" id="IPR012349">
    <property type="entry name" value="Split_barrel_FMN-bd"/>
</dbReference>
<evidence type="ECO:0000259" key="2">
    <source>
        <dbReference type="Pfam" id="PF12766"/>
    </source>
</evidence>
<protein>
    <recommendedName>
        <fullName evidence="2">Pyridoxamine 5'-phosphate oxidase Alr4036 family FMN-binding domain-containing protein</fullName>
    </recommendedName>
</protein>
<feature type="region of interest" description="Disordered" evidence="1">
    <location>
        <begin position="237"/>
        <end position="271"/>
    </location>
</feature>
<dbReference type="GO" id="GO:0010181">
    <property type="term" value="F:FMN binding"/>
    <property type="evidence" value="ECO:0007669"/>
    <property type="project" value="InterPro"/>
</dbReference>
<dbReference type="Proteomes" id="UP000813427">
    <property type="component" value="Unassembled WGS sequence"/>
</dbReference>
<dbReference type="PANTHER" id="PTHR28243:SF1">
    <property type="entry name" value="PYRIDOXAMINE 5'-PHOSPHATE OXIDASE ALR4036 FAMILY FMN-BINDING DOMAIN-CONTAINING PROTEIN"/>
    <property type="match status" value="1"/>
</dbReference>
<name>A0A8K0RTK7_9HYPO</name>
<dbReference type="SUPFAM" id="SSF50475">
    <property type="entry name" value="FMN-binding split barrel"/>
    <property type="match status" value="1"/>
</dbReference>
<dbReference type="OrthoDB" id="5394411at2759"/>
<gene>
    <name evidence="3" type="ORF">BKA59DRAFT_258352</name>
</gene>
<keyword evidence="4" id="KW-1185">Reference proteome</keyword>
<dbReference type="PANTHER" id="PTHR28243">
    <property type="entry name" value="AGL049CP"/>
    <property type="match status" value="1"/>
</dbReference>
<sequence>MMPNTEVGFNDLTTKQQQYHHHHIETPNYNHEQQSSHDSSTHFSMRPVTRSIQRTTQILSHLQHTMSTSLPTPAAPWRSAFLSHVEKMDSPTFMLSTLHHSGSSIMPRSRTVVYRGNWAEIPVNPKNQAPLNPPLYESDLLTLTTDARMEKVQEFSPEGENIPQSGGGGSVEAVFWVVETKTQWRFRGRAYLLGQDIDDPSASHVKQEIEKHMRQKKDDGSSSWNWGKEITAHFGNLSPGMRGTFRNPPPGTKRDEKPAAGLGPGQKVEDLDDEIARKNFRVAVIVPDEVDQVDLSDPADGKRWNYRLSDGSWEKTELWP</sequence>